<dbReference type="InterPro" id="IPR004688">
    <property type="entry name" value="Ni/Co_transpt"/>
</dbReference>
<dbReference type="Pfam" id="PF03824">
    <property type="entry name" value="NicO"/>
    <property type="match status" value="1"/>
</dbReference>
<sequence>MRNLKTKITFLYLFLFSFLAISLFILFARLHANPAFMSLGFLAMVLGAKHGLDADHIAAIDNTTRKFMNEGKKPVTIGMFFSLGHSTSVFFLIGIMTLTASYLDKFLPDSVKNLASVLGTGVSAAFLYIIAILNIVILISIIKLAKNYKTNREIMEQELQKRGFMNRYFYKIFNLVRHSYQMYFVGLLFGIGFDTGTEAAVLAIAGGLAASGHPFIDIMILPLLFSATMMIVDSTDGVLMVFAYSWAFLNPVRKIFYNITITTLSIMLALGIGTLEWIQVIAMELGLNNGIFYTLQTVSFYKLGSIIVGLFIAVWIASIIIYKSLKIEEKYDPDNL</sequence>
<reference evidence="9 10" key="1">
    <citation type="journal article" date="2019" name="ISME J.">
        <title>Insights into ecological role of a new deltaproteobacterial order Candidatus Acidulodesulfobacterales by metagenomics and metatranscriptomics.</title>
        <authorList>
            <person name="Tan S."/>
            <person name="Liu J."/>
            <person name="Fang Y."/>
            <person name="Hedlund B.P."/>
            <person name="Lian Z.H."/>
            <person name="Huang L.Y."/>
            <person name="Li J.T."/>
            <person name="Huang L.N."/>
            <person name="Li W.J."/>
            <person name="Jiang H.C."/>
            <person name="Dong H.L."/>
            <person name="Shu W.S."/>
        </authorList>
    </citation>
    <scope>NUCLEOTIDE SEQUENCE [LARGE SCALE GENOMIC DNA]</scope>
    <source>
        <strain evidence="9">AP1</strain>
    </source>
</reference>
<dbReference type="GO" id="GO:0012505">
    <property type="term" value="C:endomembrane system"/>
    <property type="evidence" value="ECO:0007669"/>
    <property type="project" value="UniProtKB-SubCell"/>
</dbReference>
<dbReference type="InterPro" id="IPR011541">
    <property type="entry name" value="Ni/Co_transpt_high_affinity"/>
</dbReference>
<dbReference type="Proteomes" id="UP000319296">
    <property type="component" value="Unassembled WGS sequence"/>
</dbReference>
<dbReference type="PANTHER" id="PTHR31611">
    <property type="entry name" value="HIGH-AFFINITY NICKEL TRANSPORT PROTEIN NIC1"/>
    <property type="match status" value="1"/>
</dbReference>
<keyword evidence="4" id="KW-0533">Nickel</keyword>
<comment type="similarity">
    <text evidence="2 8">Belongs to the NiCoT transporter (TC 2.A.52) family.</text>
</comment>
<dbReference type="PANTHER" id="PTHR31611:SF0">
    <property type="entry name" value="HIGH-AFFINITY NICKEL TRANSPORT PROTEIN NIC1"/>
    <property type="match status" value="1"/>
</dbReference>
<dbReference type="GO" id="GO:0005886">
    <property type="term" value="C:plasma membrane"/>
    <property type="evidence" value="ECO:0007669"/>
    <property type="project" value="UniProtKB-SubCell"/>
</dbReference>
<evidence type="ECO:0000313" key="9">
    <source>
        <dbReference type="EMBL" id="RZD18292.1"/>
    </source>
</evidence>
<evidence type="ECO:0000313" key="10">
    <source>
        <dbReference type="Proteomes" id="UP000319296"/>
    </source>
</evidence>
<accession>A0A519BLY7</accession>
<feature type="transmembrane region" description="Helical" evidence="8">
    <location>
        <begin position="300"/>
        <end position="322"/>
    </location>
</feature>
<feature type="transmembrane region" description="Helical" evidence="8">
    <location>
        <begin position="75"/>
        <end position="103"/>
    </location>
</feature>
<keyword evidence="6 8" id="KW-1133">Transmembrane helix</keyword>
<gene>
    <name evidence="9" type="ORF">EVG15_06730</name>
</gene>
<feature type="transmembrane region" description="Helical" evidence="8">
    <location>
        <begin position="218"/>
        <end position="243"/>
    </location>
</feature>
<evidence type="ECO:0000256" key="8">
    <source>
        <dbReference type="RuleBase" id="RU362101"/>
    </source>
</evidence>
<evidence type="ECO:0000256" key="7">
    <source>
        <dbReference type="ARBA" id="ARBA00023136"/>
    </source>
</evidence>
<evidence type="ECO:0000256" key="6">
    <source>
        <dbReference type="ARBA" id="ARBA00022989"/>
    </source>
</evidence>
<dbReference type="EMBL" id="SGBB01000011">
    <property type="protein sequence ID" value="RZD18292.1"/>
    <property type="molecule type" value="Genomic_DNA"/>
</dbReference>
<feature type="transmembrane region" description="Helical" evidence="8">
    <location>
        <begin position="123"/>
        <end position="145"/>
    </location>
</feature>
<comment type="subcellular location">
    <subcellularLocation>
        <location evidence="8">Cell membrane</location>
        <topology evidence="8">Multi-pass membrane protein</topology>
    </subcellularLocation>
    <subcellularLocation>
        <location evidence="1">Endomembrane system</location>
        <topology evidence="1">Multi-pass membrane protein</topology>
    </subcellularLocation>
</comment>
<evidence type="ECO:0000256" key="1">
    <source>
        <dbReference type="ARBA" id="ARBA00004127"/>
    </source>
</evidence>
<keyword evidence="3 8" id="KW-0813">Transport</keyword>
<name>A0A519BLY7_9DELT</name>
<feature type="transmembrane region" description="Helical" evidence="8">
    <location>
        <begin position="183"/>
        <end position="206"/>
    </location>
</feature>
<dbReference type="AlphaFoldDB" id="A0A519BLY7"/>
<feature type="transmembrane region" description="Helical" evidence="8">
    <location>
        <begin position="12"/>
        <end position="30"/>
    </location>
</feature>
<evidence type="ECO:0000256" key="4">
    <source>
        <dbReference type="ARBA" id="ARBA00022596"/>
    </source>
</evidence>
<dbReference type="GO" id="GO:0015099">
    <property type="term" value="F:nickel cation transmembrane transporter activity"/>
    <property type="evidence" value="ECO:0007669"/>
    <property type="project" value="UniProtKB-UniRule"/>
</dbReference>
<organism evidence="9 10">
    <name type="scientific">Candidatus Acididesulfobacter diazotrophicus</name>
    <dbReference type="NCBI Taxonomy" id="2597226"/>
    <lineage>
        <taxon>Bacteria</taxon>
        <taxon>Deltaproteobacteria</taxon>
        <taxon>Candidatus Acidulodesulfobacterales</taxon>
        <taxon>Candidatus Acididesulfobacter</taxon>
    </lineage>
</organism>
<proteinExistence type="inferred from homology"/>
<protein>
    <recommendedName>
        <fullName evidence="8">Nickel/cobalt efflux system</fullName>
    </recommendedName>
</protein>
<keyword evidence="7 8" id="KW-0472">Membrane</keyword>
<keyword evidence="5 8" id="KW-0812">Transmembrane</keyword>
<evidence type="ECO:0000256" key="2">
    <source>
        <dbReference type="ARBA" id="ARBA00010892"/>
    </source>
</evidence>
<evidence type="ECO:0000256" key="3">
    <source>
        <dbReference type="ARBA" id="ARBA00022448"/>
    </source>
</evidence>
<feature type="transmembrane region" description="Helical" evidence="8">
    <location>
        <begin position="255"/>
        <end position="280"/>
    </location>
</feature>
<evidence type="ECO:0000256" key="5">
    <source>
        <dbReference type="ARBA" id="ARBA00022692"/>
    </source>
</evidence>
<comment type="caution">
    <text evidence="9">The sequence shown here is derived from an EMBL/GenBank/DDBJ whole genome shotgun (WGS) entry which is preliminary data.</text>
</comment>